<organism evidence="3 4">
    <name type="scientific">Caldicoprobacter faecalis</name>
    <dbReference type="NCBI Taxonomy" id="937334"/>
    <lineage>
        <taxon>Bacteria</taxon>
        <taxon>Bacillati</taxon>
        <taxon>Bacillota</taxon>
        <taxon>Clostridia</taxon>
        <taxon>Caldicoprobacterales</taxon>
        <taxon>Caldicoprobacteraceae</taxon>
        <taxon>Caldicoprobacter</taxon>
    </lineage>
</organism>
<dbReference type="Proteomes" id="UP000198577">
    <property type="component" value="Unassembled WGS sequence"/>
</dbReference>
<dbReference type="SUPFAM" id="SSF52540">
    <property type="entry name" value="P-loop containing nucleoside triphosphate hydrolases"/>
    <property type="match status" value="1"/>
</dbReference>
<keyword evidence="4" id="KW-1185">Reference proteome</keyword>
<protein>
    <recommendedName>
        <fullName evidence="2">Helicase HerA central domain-containing protein</fullName>
    </recommendedName>
</protein>
<dbReference type="OrthoDB" id="9806951at2"/>
<feature type="region of interest" description="Disordered" evidence="1">
    <location>
        <begin position="515"/>
        <end position="547"/>
    </location>
</feature>
<accession>A0A1I5VAK5</accession>
<dbReference type="STRING" id="937334.SAMN05444406_11062"/>
<dbReference type="InterPro" id="IPR027417">
    <property type="entry name" value="P-loop_NTPase"/>
</dbReference>
<evidence type="ECO:0000313" key="4">
    <source>
        <dbReference type="Proteomes" id="UP000198577"/>
    </source>
</evidence>
<feature type="domain" description="Helicase HerA central" evidence="2">
    <location>
        <begin position="130"/>
        <end position="367"/>
    </location>
</feature>
<evidence type="ECO:0000259" key="2">
    <source>
        <dbReference type="Pfam" id="PF01935"/>
    </source>
</evidence>
<dbReference type="Pfam" id="PF01935">
    <property type="entry name" value="DUF87"/>
    <property type="match status" value="1"/>
</dbReference>
<dbReference type="InterPro" id="IPR002789">
    <property type="entry name" value="HerA_central"/>
</dbReference>
<evidence type="ECO:0000313" key="3">
    <source>
        <dbReference type="EMBL" id="SFQ04549.1"/>
    </source>
</evidence>
<dbReference type="EMBL" id="FOXR01000010">
    <property type="protein sequence ID" value="SFQ04549.1"/>
    <property type="molecule type" value="Genomic_DNA"/>
</dbReference>
<dbReference type="AlphaFoldDB" id="A0A1I5VAK5"/>
<dbReference type="Gene3D" id="3.40.50.300">
    <property type="entry name" value="P-loop containing nucleotide triphosphate hydrolases"/>
    <property type="match status" value="2"/>
</dbReference>
<reference evidence="3 4" key="1">
    <citation type="submission" date="2016-10" db="EMBL/GenBank/DDBJ databases">
        <authorList>
            <person name="de Groot N.N."/>
        </authorList>
    </citation>
    <scope>NUCLEOTIDE SEQUENCE [LARGE SCALE GENOMIC DNA]</scope>
    <source>
        <strain evidence="3 4">DSM 20678</strain>
    </source>
</reference>
<dbReference type="InterPro" id="IPR008571">
    <property type="entry name" value="HerA-like"/>
</dbReference>
<dbReference type="PANTHER" id="PTHR42957:SF1">
    <property type="entry name" value="HELICASE MJ1565-RELATED"/>
    <property type="match status" value="1"/>
</dbReference>
<gene>
    <name evidence="3" type="ORF">SAMN05444406_11062</name>
</gene>
<evidence type="ECO:0000256" key="1">
    <source>
        <dbReference type="SAM" id="MobiDB-lite"/>
    </source>
</evidence>
<sequence>MRGTILRGSLSGGLEVRLDIGENIEEVKVGTFCVVEGRTHDFFSMVVDEDIEAANPKAFYETLSDNSLLNEVVRGTGIIDKVKIQPMIAIRREDGKVQPVKSIPSYLSRVREAREEDVFKIFGRPDRTHFHVGSPLDMDHIPVCIDLKKFIERSNGIFGKSGTGKTFYTRIMLCGMIKSGLCNVLVFDMHSEYGWEGEDEDETRKKAKGLKQLFGSKVAIFTLDPESSRNRGVHPDFVVEIPYRSIEAEDIILVREELNLNPTALEVIYVLQKHLGQDWLITFLNMDAFAIKDFADRTRAHEGALQALQRKLFQLQRLPFIKENPADDAVERIMQYLDSGMNVVLEFGHQRSMLAYMLVANILTRRIHELYVKRSEKALGGMQGNNTPLVIVIEEAHKFLNPELSRQTIFGMIAREMRKYNVTLLVVDQRPSGIDPEVLSQLGTKIVALLTEEKDIESVLCGVNNARMLRNVLASLDTKQQAIIMGHAVPMPVVIKTRTYDETFYKEITKDEDGTFNRGLMSGPKQAFGSSAGASETDEPPPGKEFEDLMKELYGI</sequence>
<dbReference type="RefSeq" id="WP_092282252.1">
    <property type="nucleotide sequence ID" value="NZ_FOXR01000010.1"/>
</dbReference>
<dbReference type="PANTHER" id="PTHR42957">
    <property type="entry name" value="HELICASE MJ1565-RELATED"/>
    <property type="match status" value="1"/>
</dbReference>
<name>A0A1I5VAK5_9FIRM</name>
<proteinExistence type="predicted"/>